<name>A0A381NU30_9ZZZZ</name>
<evidence type="ECO:0000256" key="2">
    <source>
        <dbReference type="ARBA" id="ARBA00011955"/>
    </source>
</evidence>
<dbReference type="SUPFAM" id="SSF143631">
    <property type="entry name" value="ApbE-like"/>
    <property type="match status" value="1"/>
</dbReference>
<dbReference type="PANTHER" id="PTHR30040:SF2">
    <property type="entry name" value="FAD:PROTEIN FMN TRANSFERASE"/>
    <property type="match status" value="1"/>
</dbReference>
<dbReference type="EC" id="2.7.1.180" evidence="2"/>
<protein>
    <recommendedName>
        <fullName evidence="3">FAD:protein FMN transferase</fullName>
        <ecNumber evidence="2">2.7.1.180</ecNumber>
    </recommendedName>
    <alternativeName>
        <fullName evidence="9">Flavin transferase</fullName>
    </alternativeName>
</protein>
<dbReference type="PIRSF" id="PIRSF006268">
    <property type="entry name" value="ApbE"/>
    <property type="match status" value="1"/>
</dbReference>
<dbReference type="EMBL" id="UINC01000599">
    <property type="protein sequence ID" value="SUZ58136.1"/>
    <property type="molecule type" value="Genomic_DNA"/>
</dbReference>
<evidence type="ECO:0000256" key="1">
    <source>
        <dbReference type="ARBA" id="ARBA00001946"/>
    </source>
</evidence>
<comment type="cofactor">
    <cofactor evidence="1">
        <name>Mg(2+)</name>
        <dbReference type="ChEBI" id="CHEBI:18420"/>
    </cofactor>
</comment>
<sequence>VLRITAVAGVSLAMGTGLVRSLISRAGLHRVSETRTQMGTLVIVTIVAPELKVAREMVRNAFGQMERLEGILSRHRRDTPLDRLNDQGFIETPPPELVEVMGRALAYSSMTDGAFDVTVAPLLELYASHFEAGNRPPTDREIERTLESVDYRRVRVDESAIVLEGSEMKVTLDGIAKGYIVDQTVRTLVDDGAERVLINAGGDMASGGHGSLESPWTVGVRDPSEAQGMLAQLRLGGECIATSGDYMQSFTQDRRFHHIIDPRTGYSPNQASAVTVVTTSAMDADALSTAVMVLGPVAGFQLIKDLDDTEGMIVTKEDRQMRTPGLGRFAH</sequence>
<evidence type="ECO:0000256" key="9">
    <source>
        <dbReference type="ARBA" id="ARBA00031306"/>
    </source>
</evidence>
<dbReference type="GO" id="GO:0046872">
    <property type="term" value="F:metal ion binding"/>
    <property type="evidence" value="ECO:0007669"/>
    <property type="project" value="UniProtKB-KW"/>
</dbReference>
<dbReference type="PANTHER" id="PTHR30040">
    <property type="entry name" value="THIAMINE BIOSYNTHESIS LIPOPROTEIN APBE"/>
    <property type="match status" value="1"/>
</dbReference>
<dbReference type="GO" id="GO:0016740">
    <property type="term" value="F:transferase activity"/>
    <property type="evidence" value="ECO:0007669"/>
    <property type="project" value="UniProtKB-KW"/>
</dbReference>
<proteinExistence type="predicted"/>
<dbReference type="Pfam" id="PF02424">
    <property type="entry name" value="ApbE"/>
    <property type="match status" value="1"/>
</dbReference>
<evidence type="ECO:0000256" key="4">
    <source>
        <dbReference type="ARBA" id="ARBA00022630"/>
    </source>
</evidence>
<evidence type="ECO:0000256" key="10">
    <source>
        <dbReference type="ARBA" id="ARBA00048540"/>
    </source>
</evidence>
<gene>
    <name evidence="11" type="ORF">METZ01_LOCUS10990</name>
</gene>
<evidence type="ECO:0000256" key="7">
    <source>
        <dbReference type="ARBA" id="ARBA00022827"/>
    </source>
</evidence>
<comment type="catalytic activity">
    <reaction evidence="10">
        <text>L-threonyl-[protein] + FAD = FMN-L-threonyl-[protein] + AMP + H(+)</text>
        <dbReference type="Rhea" id="RHEA:36847"/>
        <dbReference type="Rhea" id="RHEA-COMP:11060"/>
        <dbReference type="Rhea" id="RHEA-COMP:11061"/>
        <dbReference type="ChEBI" id="CHEBI:15378"/>
        <dbReference type="ChEBI" id="CHEBI:30013"/>
        <dbReference type="ChEBI" id="CHEBI:57692"/>
        <dbReference type="ChEBI" id="CHEBI:74257"/>
        <dbReference type="ChEBI" id="CHEBI:456215"/>
        <dbReference type="EC" id="2.7.1.180"/>
    </reaction>
</comment>
<organism evidence="11">
    <name type="scientific">marine metagenome</name>
    <dbReference type="NCBI Taxonomy" id="408172"/>
    <lineage>
        <taxon>unclassified sequences</taxon>
        <taxon>metagenomes</taxon>
        <taxon>ecological metagenomes</taxon>
    </lineage>
</organism>
<keyword evidence="4" id="KW-0285">Flavoprotein</keyword>
<evidence type="ECO:0000256" key="3">
    <source>
        <dbReference type="ARBA" id="ARBA00016337"/>
    </source>
</evidence>
<dbReference type="InterPro" id="IPR003374">
    <property type="entry name" value="ApbE-like_sf"/>
</dbReference>
<reference evidence="11" key="1">
    <citation type="submission" date="2018-05" db="EMBL/GenBank/DDBJ databases">
        <authorList>
            <person name="Lanie J.A."/>
            <person name="Ng W.-L."/>
            <person name="Kazmierczak K.M."/>
            <person name="Andrzejewski T.M."/>
            <person name="Davidsen T.M."/>
            <person name="Wayne K.J."/>
            <person name="Tettelin H."/>
            <person name="Glass J.I."/>
            <person name="Rusch D."/>
            <person name="Podicherti R."/>
            <person name="Tsui H.-C.T."/>
            <person name="Winkler M.E."/>
        </authorList>
    </citation>
    <scope>NUCLEOTIDE SEQUENCE</scope>
</reference>
<evidence type="ECO:0000256" key="5">
    <source>
        <dbReference type="ARBA" id="ARBA00022679"/>
    </source>
</evidence>
<keyword evidence="7" id="KW-0274">FAD</keyword>
<evidence type="ECO:0000256" key="8">
    <source>
        <dbReference type="ARBA" id="ARBA00022842"/>
    </source>
</evidence>
<evidence type="ECO:0000256" key="6">
    <source>
        <dbReference type="ARBA" id="ARBA00022723"/>
    </source>
</evidence>
<keyword evidence="8" id="KW-0460">Magnesium</keyword>
<evidence type="ECO:0000313" key="11">
    <source>
        <dbReference type="EMBL" id="SUZ58136.1"/>
    </source>
</evidence>
<dbReference type="AlphaFoldDB" id="A0A381NU30"/>
<keyword evidence="6" id="KW-0479">Metal-binding</keyword>
<keyword evidence="5" id="KW-0808">Transferase</keyword>
<accession>A0A381NU30</accession>
<feature type="non-terminal residue" evidence="11">
    <location>
        <position position="1"/>
    </location>
</feature>
<dbReference type="InterPro" id="IPR024932">
    <property type="entry name" value="ApbE"/>
</dbReference>
<dbReference type="Gene3D" id="3.10.520.10">
    <property type="entry name" value="ApbE-like domains"/>
    <property type="match status" value="1"/>
</dbReference>